<organism evidence="14 15">
    <name type="scientific">Nonomuraea mangrovi</name>
    <dbReference type="NCBI Taxonomy" id="2316207"/>
    <lineage>
        <taxon>Bacteria</taxon>
        <taxon>Bacillati</taxon>
        <taxon>Actinomycetota</taxon>
        <taxon>Actinomycetes</taxon>
        <taxon>Streptosporangiales</taxon>
        <taxon>Streptosporangiaceae</taxon>
        <taxon>Nonomuraea</taxon>
    </lineage>
</organism>
<evidence type="ECO:0000256" key="3">
    <source>
        <dbReference type="ARBA" id="ARBA00022448"/>
    </source>
</evidence>
<sequence>MTGDDKPRPGLSAERVGVFTDAIFAIAITLLALEIPRPEEPEQLADLGHFLSEHAGAFAGFALAFLMLWFNWRAHHTLFDQLARVSQAVLAVHIPLLLFSAFLPYATGLFALEELPTDARSIAVAMFGGTEAVLMLCQGLLYTLTLRQGLYAVGASTTRMSTAAAINWGIGVLWAVSAMLAFPLGDGVTLLWLATPLLALAILYGMRLRRGRESRRASLG</sequence>
<evidence type="ECO:0000256" key="5">
    <source>
        <dbReference type="ARBA" id="ARBA00022692"/>
    </source>
</evidence>
<keyword evidence="5 13" id="KW-0812">Transmembrane</keyword>
<protein>
    <submittedName>
        <fullName evidence="14">TMEM175 family protein</fullName>
    </submittedName>
</protein>
<dbReference type="RefSeq" id="WP_379574114.1">
    <property type="nucleotide sequence ID" value="NZ_JBHUFV010000033.1"/>
</dbReference>
<evidence type="ECO:0000313" key="14">
    <source>
        <dbReference type="EMBL" id="MFD1934069.1"/>
    </source>
</evidence>
<name>A0ABW4SYL8_9ACTN</name>
<evidence type="ECO:0000256" key="11">
    <source>
        <dbReference type="ARBA" id="ARBA00023303"/>
    </source>
</evidence>
<keyword evidence="4" id="KW-0633">Potassium transport</keyword>
<keyword evidence="9" id="KW-0406">Ion transport</keyword>
<evidence type="ECO:0000256" key="10">
    <source>
        <dbReference type="ARBA" id="ARBA00023136"/>
    </source>
</evidence>
<accession>A0ABW4SYL8</accession>
<evidence type="ECO:0000256" key="2">
    <source>
        <dbReference type="ARBA" id="ARBA00006920"/>
    </source>
</evidence>
<evidence type="ECO:0000256" key="1">
    <source>
        <dbReference type="ARBA" id="ARBA00004141"/>
    </source>
</evidence>
<comment type="similarity">
    <text evidence="2">Belongs to the TMEM175 family.</text>
</comment>
<gene>
    <name evidence="14" type="ORF">ACFSKW_21625</name>
</gene>
<evidence type="ECO:0000256" key="8">
    <source>
        <dbReference type="ARBA" id="ARBA00022989"/>
    </source>
</evidence>
<dbReference type="InterPro" id="IPR010617">
    <property type="entry name" value="TMEM175-like"/>
</dbReference>
<feature type="transmembrane region" description="Helical" evidence="13">
    <location>
        <begin position="190"/>
        <end position="206"/>
    </location>
</feature>
<dbReference type="EMBL" id="JBHUFV010000033">
    <property type="protein sequence ID" value="MFD1934069.1"/>
    <property type="molecule type" value="Genomic_DNA"/>
</dbReference>
<keyword evidence="8 13" id="KW-1133">Transmembrane helix</keyword>
<feature type="transmembrane region" description="Helical" evidence="13">
    <location>
        <begin position="84"/>
        <end position="102"/>
    </location>
</feature>
<keyword evidence="11" id="KW-0407">Ion channel</keyword>
<keyword evidence="7" id="KW-0630">Potassium</keyword>
<keyword evidence="3" id="KW-0813">Transport</keyword>
<keyword evidence="6" id="KW-0631">Potassium channel</keyword>
<comment type="caution">
    <text evidence="14">The sequence shown here is derived from an EMBL/GenBank/DDBJ whole genome shotgun (WGS) entry which is preliminary data.</text>
</comment>
<keyword evidence="10 13" id="KW-0472">Membrane</keyword>
<feature type="transmembrane region" description="Helical" evidence="13">
    <location>
        <begin position="122"/>
        <end position="144"/>
    </location>
</feature>
<feature type="transmembrane region" description="Helical" evidence="13">
    <location>
        <begin position="165"/>
        <end position="184"/>
    </location>
</feature>
<feature type="transmembrane region" description="Helical" evidence="13">
    <location>
        <begin position="16"/>
        <end position="35"/>
    </location>
</feature>
<evidence type="ECO:0000256" key="9">
    <source>
        <dbReference type="ARBA" id="ARBA00023065"/>
    </source>
</evidence>
<reference evidence="15" key="1">
    <citation type="journal article" date="2019" name="Int. J. Syst. Evol. Microbiol.">
        <title>The Global Catalogue of Microorganisms (GCM) 10K type strain sequencing project: providing services to taxonomists for standard genome sequencing and annotation.</title>
        <authorList>
            <consortium name="The Broad Institute Genomics Platform"/>
            <consortium name="The Broad Institute Genome Sequencing Center for Infectious Disease"/>
            <person name="Wu L."/>
            <person name="Ma J."/>
        </authorList>
    </citation>
    <scope>NUCLEOTIDE SEQUENCE [LARGE SCALE GENOMIC DNA]</scope>
    <source>
        <strain evidence="15">ICMP 6774ER</strain>
    </source>
</reference>
<evidence type="ECO:0000256" key="7">
    <source>
        <dbReference type="ARBA" id="ARBA00022958"/>
    </source>
</evidence>
<comment type="catalytic activity">
    <reaction evidence="12">
        <text>K(+)(in) = K(+)(out)</text>
        <dbReference type="Rhea" id="RHEA:29463"/>
        <dbReference type="ChEBI" id="CHEBI:29103"/>
    </reaction>
</comment>
<evidence type="ECO:0000256" key="6">
    <source>
        <dbReference type="ARBA" id="ARBA00022826"/>
    </source>
</evidence>
<evidence type="ECO:0000256" key="12">
    <source>
        <dbReference type="ARBA" id="ARBA00034430"/>
    </source>
</evidence>
<dbReference type="Pfam" id="PF06736">
    <property type="entry name" value="TMEM175"/>
    <property type="match status" value="1"/>
</dbReference>
<keyword evidence="15" id="KW-1185">Reference proteome</keyword>
<feature type="transmembrane region" description="Helical" evidence="13">
    <location>
        <begin position="55"/>
        <end position="72"/>
    </location>
</feature>
<evidence type="ECO:0000256" key="13">
    <source>
        <dbReference type="SAM" id="Phobius"/>
    </source>
</evidence>
<dbReference type="Proteomes" id="UP001597368">
    <property type="component" value="Unassembled WGS sequence"/>
</dbReference>
<evidence type="ECO:0000313" key="15">
    <source>
        <dbReference type="Proteomes" id="UP001597368"/>
    </source>
</evidence>
<evidence type="ECO:0000256" key="4">
    <source>
        <dbReference type="ARBA" id="ARBA00022538"/>
    </source>
</evidence>
<comment type="subcellular location">
    <subcellularLocation>
        <location evidence="1">Membrane</location>
        <topology evidence="1">Multi-pass membrane protein</topology>
    </subcellularLocation>
</comment>
<proteinExistence type="inferred from homology"/>